<evidence type="ECO:0000256" key="5">
    <source>
        <dbReference type="ARBA" id="ARBA00022917"/>
    </source>
</evidence>
<accession>A0A9D9DFE2</accession>
<evidence type="ECO:0000259" key="8">
    <source>
        <dbReference type="PROSITE" id="PS50862"/>
    </source>
</evidence>
<proteinExistence type="inferred from homology"/>
<evidence type="ECO:0000256" key="6">
    <source>
        <dbReference type="ARBA" id="ARBA00023146"/>
    </source>
</evidence>
<dbReference type="InterPro" id="IPR004364">
    <property type="entry name" value="Aa-tRNA-synt_II"/>
</dbReference>
<keyword evidence="7" id="KW-0963">Cytoplasm</keyword>
<dbReference type="EMBL" id="JADINA010000021">
    <property type="protein sequence ID" value="MBO8426326.1"/>
    <property type="molecule type" value="Genomic_DNA"/>
</dbReference>
<dbReference type="Proteomes" id="UP000823634">
    <property type="component" value="Unassembled WGS sequence"/>
</dbReference>
<dbReference type="InterPro" id="IPR002312">
    <property type="entry name" value="Asp/Asn-tRNA-synth_IIb"/>
</dbReference>
<dbReference type="SUPFAM" id="SSF50249">
    <property type="entry name" value="Nucleic acid-binding proteins"/>
    <property type="match status" value="1"/>
</dbReference>
<dbReference type="EC" id="6.1.1.12" evidence="7"/>
<feature type="binding site" evidence="7">
    <location>
        <position position="485"/>
    </location>
    <ligand>
        <name>L-aspartate</name>
        <dbReference type="ChEBI" id="CHEBI:29991"/>
    </ligand>
</feature>
<protein>
    <recommendedName>
        <fullName evidence="7">Aspartate--tRNA ligase</fullName>
        <ecNumber evidence="7">6.1.1.12</ecNumber>
    </recommendedName>
    <alternativeName>
        <fullName evidence="7">Aspartyl-tRNA synthetase</fullName>
        <shortName evidence="7">AspRS</shortName>
    </alternativeName>
</protein>
<dbReference type="InterPro" id="IPR004365">
    <property type="entry name" value="NA-bd_OB_tRNA"/>
</dbReference>
<reference evidence="9" key="1">
    <citation type="submission" date="2020-10" db="EMBL/GenBank/DDBJ databases">
        <authorList>
            <person name="Gilroy R."/>
        </authorList>
    </citation>
    <scope>NUCLEOTIDE SEQUENCE</scope>
    <source>
        <strain evidence="9">17113</strain>
    </source>
</reference>
<evidence type="ECO:0000313" key="10">
    <source>
        <dbReference type="Proteomes" id="UP000823634"/>
    </source>
</evidence>
<dbReference type="InterPro" id="IPR012340">
    <property type="entry name" value="NA-bd_OB-fold"/>
</dbReference>
<comment type="caution">
    <text evidence="9">The sequence shown here is derived from an EMBL/GenBank/DDBJ whole genome shotgun (WGS) entry which is preliminary data.</text>
</comment>
<feature type="domain" description="Aminoacyl-transfer RNA synthetases class-II family profile" evidence="8">
    <location>
        <begin position="139"/>
        <end position="551"/>
    </location>
</feature>
<dbReference type="PROSITE" id="PS50862">
    <property type="entry name" value="AA_TRNA_LIGASE_II"/>
    <property type="match status" value="1"/>
</dbReference>
<dbReference type="NCBIfam" id="TIGR00459">
    <property type="entry name" value="aspS_bact"/>
    <property type="match status" value="1"/>
</dbReference>
<feature type="binding site" evidence="7">
    <location>
        <begin position="218"/>
        <end position="220"/>
    </location>
    <ligand>
        <name>ATP</name>
        <dbReference type="ChEBI" id="CHEBI:30616"/>
    </ligand>
</feature>
<feature type="region of interest" description="Aspartate" evidence="7">
    <location>
        <begin position="196"/>
        <end position="199"/>
    </location>
</feature>
<dbReference type="Gene3D" id="3.30.930.10">
    <property type="entry name" value="Bira Bifunctional Protein, Domain 2"/>
    <property type="match status" value="1"/>
</dbReference>
<dbReference type="InterPro" id="IPR045864">
    <property type="entry name" value="aa-tRNA-synth_II/BPL/LPL"/>
</dbReference>
<evidence type="ECO:0000256" key="3">
    <source>
        <dbReference type="ARBA" id="ARBA00022741"/>
    </source>
</evidence>
<dbReference type="HAMAP" id="MF_00044">
    <property type="entry name" value="Asp_tRNA_synth_type1"/>
    <property type="match status" value="1"/>
</dbReference>
<dbReference type="PANTHER" id="PTHR22594">
    <property type="entry name" value="ASPARTYL/LYSYL-TRNA SYNTHETASE"/>
    <property type="match status" value="1"/>
</dbReference>
<dbReference type="CDD" id="cd04317">
    <property type="entry name" value="EcAspRS_like_N"/>
    <property type="match status" value="1"/>
</dbReference>
<feature type="binding site" evidence="7">
    <location>
        <begin position="530"/>
        <end position="533"/>
    </location>
    <ligand>
        <name>ATP</name>
        <dbReference type="ChEBI" id="CHEBI:30616"/>
    </ligand>
</feature>
<dbReference type="GO" id="GO:0016740">
    <property type="term" value="F:transferase activity"/>
    <property type="evidence" value="ECO:0007669"/>
    <property type="project" value="UniProtKB-ARBA"/>
</dbReference>
<feature type="binding site" evidence="7">
    <location>
        <position position="172"/>
    </location>
    <ligand>
        <name>L-aspartate</name>
        <dbReference type="ChEBI" id="CHEBI:29991"/>
    </ligand>
</feature>
<sequence>MENITIKRTIGCGELRKENVGQRVELLGWVSKSRNLGSLLFIDLRDSTGIVQLSSDHPDDFPEVKSEYVCHAVGTVVKKEQANKNLATGEVEVALERLEVINKADLPPFIIADKTDALEETRLKYRYLDLRRPKMLHNLRIRAKICSIFRDYLDSKGFLEVETPILNLSSPEGARDYLVPSRIRKGSFYALPQSPQLWKQLLMVGGVERYYQVAKCFRDEDLRADRQPEFTQLDEETSFLSQEELLSLNEGFLKRLFKEIAGVEIETPLRRIKYWDALDTYGSDKPDTRYGLCLFDLKPYVYPSSFSGMAEGDFVRAIKVPGQGKETSRKALDELNGEARKFGLKGLFTLKIESGEVAGSFAKFLSTEQKARLKAELGLMEDDLILFASSPSRRHADFGLGAIRTLFAKKLGLIKPGTYDLLWVVDFPMFDPIDDKPGQYTAEHHPFTRPRDEDLALLDSDPEKVLAYAYDIIINGYEAGGGTLRIYDKATQWKIFRLLGLSDEDVKNKFGWFVDAFSYGTPPHGGIAFGLERLAMILSGTDNIRDVVAFPKNLLAADPLSHAPTPVDPDQLEALGIELKKGD</sequence>
<comment type="similarity">
    <text evidence="1 7">Belongs to the class-II aminoacyl-tRNA synthetase family. Type 1 subfamily.</text>
</comment>
<feature type="binding site" evidence="7">
    <location>
        <position position="444"/>
    </location>
    <ligand>
        <name>L-aspartate</name>
        <dbReference type="ChEBI" id="CHEBI:29991"/>
    </ligand>
</feature>
<feature type="binding site" evidence="7">
    <location>
        <position position="218"/>
    </location>
    <ligand>
        <name>L-aspartate</name>
        <dbReference type="ChEBI" id="CHEBI:29991"/>
    </ligand>
</feature>
<dbReference type="GO" id="GO:0004815">
    <property type="term" value="F:aspartate-tRNA ligase activity"/>
    <property type="evidence" value="ECO:0007669"/>
    <property type="project" value="UniProtKB-UniRule"/>
</dbReference>
<dbReference type="InterPro" id="IPR004524">
    <property type="entry name" value="Asp-tRNA-ligase_1"/>
</dbReference>
<keyword evidence="6 7" id="KW-0030">Aminoacyl-tRNA synthetase</keyword>
<feature type="binding site" evidence="7">
    <location>
        <position position="227"/>
    </location>
    <ligand>
        <name>ATP</name>
        <dbReference type="ChEBI" id="CHEBI:30616"/>
    </ligand>
</feature>
<dbReference type="InterPro" id="IPR006195">
    <property type="entry name" value="aa-tRNA-synth_II"/>
</dbReference>
<dbReference type="PANTHER" id="PTHR22594:SF5">
    <property type="entry name" value="ASPARTATE--TRNA LIGASE, MITOCHONDRIAL"/>
    <property type="match status" value="1"/>
</dbReference>
<comment type="subunit">
    <text evidence="7">Homodimer.</text>
</comment>
<dbReference type="InterPro" id="IPR047090">
    <property type="entry name" value="AspRS_core"/>
</dbReference>
<evidence type="ECO:0000256" key="1">
    <source>
        <dbReference type="ARBA" id="ARBA00006303"/>
    </source>
</evidence>
<gene>
    <name evidence="7 9" type="primary">aspS</name>
    <name evidence="9" type="ORF">IAC61_03280</name>
</gene>
<name>A0A9D9DFE2_9FIRM</name>
<organism evidence="9 10">
    <name type="scientific">Candidatus Alloenteromonas pullistercoris</name>
    <dbReference type="NCBI Taxonomy" id="2840785"/>
    <lineage>
        <taxon>Bacteria</taxon>
        <taxon>Bacillati</taxon>
        <taxon>Bacillota</taxon>
        <taxon>Bacillota incertae sedis</taxon>
        <taxon>Candidatus Alloenteromonas</taxon>
    </lineage>
</organism>
<dbReference type="PRINTS" id="PR01042">
    <property type="entry name" value="TRNASYNTHASP"/>
</dbReference>
<dbReference type="InterPro" id="IPR004115">
    <property type="entry name" value="GAD-like_sf"/>
</dbReference>
<dbReference type="Pfam" id="PF02938">
    <property type="entry name" value="GAD"/>
    <property type="match status" value="1"/>
</dbReference>
<evidence type="ECO:0000256" key="4">
    <source>
        <dbReference type="ARBA" id="ARBA00022840"/>
    </source>
</evidence>
<evidence type="ECO:0000256" key="7">
    <source>
        <dbReference type="HAMAP-Rule" id="MF_00044"/>
    </source>
</evidence>
<comment type="catalytic activity">
    <reaction evidence="7">
        <text>tRNA(Asp) + L-aspartate + ATP = L-aspartyl-tRNA(Asp) + AMP + diphosphate</text>
        <dbReference type="Rhea" id="RHEA:19649"/>
        <dbReference type="Rhea" id="RHEA-COMP:9660"/>
        <dbReference type="Rhea" id="RHEA-COMP:9678"/>
        <dbReference type="ChEBI" id="CHEBI:29991"/>
        <dbReference type="ChEBI" id="CHEBI:30616"/>
        <dbReference type="ChEBI" id="CHEBI:33019"/>
        <dbReference type="ChEBI" id="CHEBI:78442"/>
        <dbReference type="ChEBI" id="CHEBI:78516"/>
        <dbReference type="ChEBI" id="CHEBI:456215"/>
        <dbReference type="EC" id="6.1.1.12"/>
    </reaction>
</comment>
<evidence type="ECO:0000313" key="9">
    <source>
        <dbReference type="EMBL" id="MBO8426326.1"/>
    </source>
</evidence>
<comment type="caution">
    <text evidence="7">Lacks conserved residue(s) required for the propagation of feature annotation.</text>
</comment>
<dbReference type="Gene3D" id="2.40.50.140">
    <property type="entry name" value="Nucleic acid-binding proteins"/>
    <property type="match status" value="1"/>
</dbReference>
<keyword evidence="4 7" id="KW-0067">ATP-binding</keyword>
<dbReference type="GO" id="GO:0005737">
    <property type="term" value="C:cytoplasm"/>
    <property type="evidence" value="ECO:0007669"/>
    <property type="project" value="UniProtKB-SubCell"/>
</dbReference>
<dbReference type="NCBIfam" id="NF001750">
    <property type="entry name" value="PRK00476.1"/>
    <property type="match status" value="1"/>
</dbReference>
<dbReference type="InterPro" id="IPR029351">
    <property type="entry name" value="GAD_dom"/>
</dbReference>
<reference evidence="9" key="2">
    <citation type="journal article" date="2021" name="PeerJ">
        <title>Extensive microbial diversity within the chicken gut microbiome revealed by metagenomics and culture.</title>
        <authorList>
            <person name="Gilroy R."/>
            <person name="Ravi A."/>
            <person name="Getino M."/>
            <person name="Pursley I."/>
            <person name="Horton D.L."/>
            <person name="Alikhan N.F."/>
            <person name="Baker D."/>
            <person name="Gharbi K."/>
            <person name="Hall N."/>
            <person name="Watson M."/>
            <person name="Adriaenssens E.M."/>
            <person name="Foster-Nyarko E."/>
            <person name="Jarju S."/>
            <person name="Secka A."/>
            <person name="Antonio M."/>
            <person name="Oren A."/>
            <person name="Chaudhuri R.R."/>
            <person name="La Ragione R."/>
            <person name="Hildebrand F."/>
            <person name="Pallen M.J."/>
        </authorList>
    </citation>
    <scope>NUCLEOTIDE SEQUENCE</scope>
    <source>
        <strain evidence="9">17113</strain>
    </source>
</reference>
<evidence type="ECO:0000256" key="2">
    <source>
        <dbReference type="ARBA" id="ARBA00022598"/>
    </source>
</evidence>
<dbReference type="InterPro" id="IPR047089">
    <property type="entry name" value="Asp-tRNA-ligase_1_N"/>
</dbReference>
<dbReference type="GO" id="GO:0003676">
    <property type="term" value="F:nucleic acid binding"/>
    <property type="evidence" value="ECO:0007669"/>
    <property type="project" value="InterPro"/>
</dbReference>
<keyword evidence="2 7" id="KW-0436">Ligase</keyword>
<dbReference type="CDD" id="cd00777">
    <property type="entry name" value="AspRS_core"/>
    <property type="match status" value="1"/>
</dbReference>
<keyword evidence="3 7" id="KW-0547">Nucleotide-binding</keyword>
<keyword evidence="5 7" id="KW-0648">Protein biosynthesis</keyword>
<comment type="subcellular location">
    <subcellularLocation>
        <location evidence="7">Cytoplasm</location>
    </subcellularLocation>
</comment>
<feature type="binding site" evidence="7">
    <location>
        <position position="478"/>
    </location>
    <ligand>
        <name>ATP</name>
        <dbReference type="ChEBI" id="CHEBI:30616"/>
    </ligand>
</feature>
<dbReference type="GO" id="GO:0006422">
    <property type="term" value="P:aspartyl-tRNA aminoacylation"/>
    <property type="evidence" value="ECO:0007669"/>
    <property type="project" value="UniProtKB-UniRule"/>
</dbReference>
<comment type="function">
    <text evidence="7">Catalyzes the attachment of L-aspartate to tRNA(Asp) in a two-step reaction: L-aspartate is first activated by ATP to form Asp-AMP and then transferred to the acceptor end of tRNA(Asp).</text>
</comment>
<dbReference type="Gene3D" id="3.30.1360.30">
    <property type="entry name" value="GAD-like domain"/>
    <property type="match status" value="1"/>
</dbReference>
<dbReference type="AlphaFoldDB" id="A0A9D9DFE2"/>
<dbReference type="GO" id="GO:0140096">
    <property type="term" value="F:catalytic activity, acting on a protein"/>
    <property type="evidence" value="ECO:0007669"/>
    <property type="project" value="UniProtKB-ARBA"/>
</dbReference>
<dbReference type="GO" id="GO:0005524">
    <property type="term" value="F:ATP binding"/>
    <property type="evidence" value="ECO:0007669"/>
    <property type="project" value="UniProtKB-UniRule"/>
</dbReference>
<dbReference type="Pfam" id="PF01336">
    <property type="entry name" value="tRNA_anti-codon"/>
    <property type="match status" value="1"/>
</dbReference>
<dbReference type="SUPFAM" id="SSF55681">
    <property type="entry name" value="Class II aaRS and biotin synthetases"/>
    <property type="match status" value="1"/>
</dbReference>
<dbReference type="SUPFAM" id="SSF55261">
    <property type="entry name" value="GAD domain-like"/>
    <property type="match status" value="1"/>
</dbReference>
<dbReference type="Pfam" id="PF00152">
    <property type="entry name" value="tRNA-synt_2"/>
    <property type="match status" value="1"/>
</dbReference>